<feature type="binding site" evidence="2">
    <location>
        <position position="37"/>
    </location>
    <ligand>
        <name>substrate</name>
    </ligand>
</feature>
<comment type="cofactor">
    <cofactor evidence="2">
        <name>Mg(2+)</name>
        <dbReference type="ChEBI" id="CHEBI:18420"/>
    </cofactor>
    <text evidence="2">Binds 2 magnesium ions per subunit.</text>
</comment>
<dbReference type="InterPro" id="IPR018520">
    <property type="entry name" value="UPP_synth-like_CS"/>
</dbReference>
<name>C5BQG0_TERTT</name>
<dbReference type="RefSeq" id="WP_015817186.1">
    <property type="nucleotide sequence ID" value="NC_012997.1"/>
</dbReference>
<reference evidence="3 4" key="1">
    <citation type="journal article" date="2009" name="PLoS ONE">
        <title>The complete genome of Teredinibacter turnerae T7901: an intracellular endosymbiont of marine wood-boring bivalves (shipworms).</title>
        <authorList>
            <person name="Yang J.C."/>
            <person name="Madupu R."/>
            <person name="Durkin A.S."/>
            <person name="Ekborg N.A."/>
            <person name="Pedamallu C.S."/>
            <person name="Hostetler J.B."/>
            <person name="Radune D."/>
            <person name="Toms B.S."/>
            <person name="Henrissat B."/>
            <person name="Coutinho P.M."/>
            <person name="Schwarz S."/>
            <person name="Field L."/>
            <person name="Trindade-Silva A.E."/>
            <person name="Soares C.A.G."/>
            <person name="Elshahawi S."/>
            <person name="Hanora A."/>
            <person name="Schmidt E.W."/>
            <person name="Haygood M.G."/>
            <person name="Posfai J."/>
            <person name="Benner J."/>
            <person name="Madinger C."/>
            <person name="Nove J."/>
            <person name="Anton B."/>
            <person name="Chaudhary K."/>
            <person name="Foster J."/>
            <person name="Holman A."/>
            <person name="Kumar S."/>
            <person name="Lessard P.A."/>
            <person name="Luyten Y.A."/>
            <person name="Slatko B."/>
            <person name="Wood N."/>
            <person name="Wu B."/>
            <person name="Teplitski M."/>
            <person name="Mougous J.D."/>
            <person name="Ward N."/>
            <person name="Eisen J.A."/>
            <person name="Badger J.H."/>
            <person name="Distel D.L."/>
        </authorList>
    </citation>
    <scope>NUCLEOTIDE SEQUENCE [LARGE SCALE GENOMIC DNA]</scope>
    <source>
        <strain evidence="4">ATCC 39867 / T7901</strain>
    </source>
</reference>
<feature type="binding site" evidence="2">
    <location>
        <position position="69"/>
    </location>
    <ligand>
        <name>substrate</name>
    </ligand>
</feature>
<feature type="binding site" evidence="2">
    <location>
        <position position="187"/>
    </location>
    <ligand>
        <name>substrate</name>
    </ligand>
</feature>
<comment type="catalytic activity">
    <reaction evidence="2">
        <text>8 isopentenyl diphosphate + (2E,6E)-farnesyl diphosphate = di-trans,octa-cis-undecaprenyl diphosphate + 8 diphosphate</text>
        <dbReference type="Rhea" id="RHEA:27551"/>
        <dbReference type="ChEBI" id="CHEBI:33019"/>
        <dbReference type="ChEBI" id="CHEBI:58405"/>
        <dbReference type="ChEBI" id="CHEBI:128769"/>
        <dbReference type="ChEBI" id="CHEBI:175763"/>
        <dbReference type="EC" id="2.5.1.31"/>
    </reaction>
</comment>
<gene>
    <name evidence="2 3" type="primary">uppS</name>
    <name evidence="3" type="ordered locus">TERTU_1009</name>
</gene>
<dbReference type="HOGENOM" id="CLU_038505_1_2_6"/>
<feature type="binding site" evidence="2">
    <location>
        <begin position="65"/>
        <end position="67"/>
    </location>
    <ligand>
        <name>substrate</name>
    </ligand>
</feature>
<evidence type="ECO:0000256" key="2">
    <source>
        <dbReference type="HAMAP-Rule" id="MF_01139"/>
    </source>
</evidence>
<feature type="binding site" evidence="2">
    <location>
        <begin position="21"/>
        <end position="24"/>
    </location>
    <ligand>
        <name>substrate</name>
    </ligand>
</feature>
<dbReference type="PANTHER" id="PTHR10291:SF0">
    <property type="entry name" value="DEHYDRODOLICHYL DIPHOSPHATE SYNTHASE 2"/>
    <property type="match status" value="1"/>
</dbReference>
<dbReference type="NCBIfam" id="TIGR00055">
    <property type="entry name" value="uppS"/>
    <property type="match status" value="1"/>
</dbReference>
<dbReference type="GO" id="GO:0009252">
    <property type="term" value="P:peptidoglycan biosynthetic process"/>
    <property type="evidence" value="ECO:0007669"/>
    <property type="project" value="UniProtKB-UniRule"/>
</dbReference>
<keyword evidence="2" id="KW-0133">Cell shape</keyword>
<comment type="subunit">
    <text evidence="2">Homodimer.</text>
</comment>
<dbReference type="PANTHER" id="PTHR10291">
    <property type="entry name" value="DEHYDRODOLICHYL DIPHOSPHATE SYNTHASE FAMILY MEMBER"/>
    <property type="match status" value="1"/>
</dbReference>
<dbReference type="Pfam" id="PF01255">
    <property type="entry name" value="Prenyltransf"/>
    <property type="match status" value="1"/>
</dbReference>
<dbReference type="HAMAP" id="MF_01139">
    <property type="entry name" value="ISPT"/>
    <property type="match status" value="1"/>
</dbReference>
<dbReference type="STRING" id="377629.TERTU_1009"/>
<feature type="binding site" evidence="2">
    <location>
        <position position="206"/>
    </location>
    <ligand>
        <name>Mg(2+)</name>
        <dbReference type="ChEBI" id="CHEBI:18420"/>
    </ligand>
</feature>
<dbReference type="PROSITE" id="PS01066">
    <property type="entry name" value="UPP_SYNTHASE"/>
    <property type="match status" value="1"/>
</dbReference>
<dbReference type="Gene3D" id="3.40.1180.10">
    <property type="entry name" value="Decaprenyl diphosphate synthase-like"/>
    <property type="match status" value="1"/>
</dbReference>
<keyword evidence="1 2" id="KW-0808">Transferase</keyword>
<keyword evidence="4" id="KW-1185">Reference proteome</keyword>
<organism evidence="3 4">
    <name type="scientific">Teredinibacter turnerae (strain ATCC 39867 / T7901)</name>
    <dbReference type="NCBI Taxonomy" id="377629"/>
    <lineage>
        <taxon>Bacteria</taxon>
        <taxon>Pseudomonadati</taxon>
        <taxon>Pseudomonadota</taxon>
        <taxon>Gammaproteobacteria</taxon>
        <taxon>Cellvibrionales</taxon>
        <taxon>Cellvibrionaceae</taxon>
        <taxon>Teredinibacter</taxon>
    </lineage>
</organism>
<evidence type="ECO:0000313" key="4">
    <source>
        <dbReference type="Proteomes" id="UP000009080"/>
    </source>
</evidence>
<dbReference type="GO" id="GO:0016094">
    <property type="term" value="P:polyprenol biosynthetic process"/>
    <property type="evidence" value="ECO:0007669"/>
    <property type="project" value="TreeGrafter"/>
</dbReference>
<keyword evidence="2" id="KW-0961">Cell wall biogenesis/degradation</keyword>
<dbReference type="EMBL" id="CP001614">
    <property type="protein sequence ID" value="ACR11074.1"/>
    <property type="molecule type" value="Genomic_DNA"/>
</dbReference>
<feature type="binding site" evidence="2">
    <location>
        <position position="20"/>
    </location>
    <ligand>
        <name>Mg(2+)</name>
        <dbReference type="ChEBI" id="CHEBI:18420"/>
    </ligand>
</feature>
<dbReference type="KEGG" id="ttu:TERTU_1009"/>
<comment type="similarity">
    <text evidence="2">Belongs to the UPP synthase family.</text>
</comment>
<dbReference type="GO" id="GO:0008360">
    <property type="term" value="P:regulation of cell shape"/>
    <property type="evidence" value="ECO:0007669"/>
    <property type="project" value="UniProtKB-KW"/>
</dbReference>
<keyword evidence="2" id="KW-0460">Magnesium</keyword>
<comment type="caution">
    <text evidence="2">Lacks conserved residue(s) required for the propagation of feature annotation.</text>
</comment>
<feature type="binding site" evidence="2">
    <location>
        <begin position="193"/>
        <end position="195"/>
    </location>
    <ligand>
        <name>substrate</name>
    </ligand>
</feature>
<dbReference type="FunFam" id="3.40.1180.10:FF:000001">
    <property type="entry name" value="(2E,6E)-farnesyl-diphosphate-specific ditrans,polycis-undecaprenyl-diphosphate synthase"/>
    <property type="match status" value="1"/>
</dbReference>
<dbReference type="EC" id="2.5.1.31" evidence="2"/>
<keyword evidence="2" id="KW-0479">Metal-binding</keyword>
<evidence type="ECO:0000256" key="1">
    <source>
        <dbReference type="ARBA" id="ARBA00022679"/>
    </source>
</evidence>
<dbReference type="OrthoDB" id="4191603at2"/>
<dbReference type="InterPro" id="IPR001441">
    <property type="entry name" value="UPP_synth-like"/>
</dbReference>
<dbReference type="eggNOG" id="COG0020">
    <property type="taxonomic scope" value="Bacteria"/>
</dbReference>
<protein>
    <recommendedName>
        <fullName evidence="2">Ditrans,polycis-undecaprenyl-diphosphate synthase ((2E,6E)-farnesyl-diphosphate specific)</fullName>
        <ecNumber evidence="2">2.5.1.31</ecNumber>
    </recommendedName>
    <alternativeName>
        <fullName evidence="2">Ditrans,polycis-undecaprenylcistransferase</fullName>
    </alternativeName>
    <alternativeName>
        <fullName evidence="2">Undecaprenyl diphosphate synthase</fullName>
        <shortName evidence="2">UDS</shortName>
    </alternativeName>
    <alternativeName>
        <fullName evidence="2">Undecaprenyl pyrophosphate synthase</fullName>
        <shortName evidence="2">UPP synthase</shortName>
    </alternativeName>
</protein>
<dbReference type="InterPro" id="IPR036424">
    <property type="entry name" value="UPP_synth-like_sf"/>
</dbReference>
<keyword evidence="2" id="KW-0573">Peptidoglycan synthesis</keyword>
<accession>C5BQG0</accession>
<dbReference type="GO" id="GO:0071555">
    <property type="term" value="P:cell wall organization"/>
    <property type="evidence" value="ECO:0007669"/>
    <property type="project" value="UniProtKB-KW"/>
</dbReference>
<dbReference type="GO" id="GO:0000287">
    <property type="term" value="F:magnesium ion binding"/>
    <property type="evidence" value="ECO:0007669"/>
    <property type="project" value="UniProtKB-UniRule"/>
</dbReference>
<feature type="binding site" evidence="2">
    <location>
        <position position="71"/>
    </location>
    <ligand>
        <name>substrate</name>
    </ligand>
</feature>
<dbReference type="CDD" id="cd00475">
    <property type="entry name" value="Cis_IPPS"/>
    <property type="match status" value="1"/>
</dbReference>
<comment type="function">
    <text evidence="2">Catalyzes the sequential condensation of isopentenyl diphosphate (IPP) with (2E,6E)-farnesyl diphosphate (E,E-FPP) to yield (2Z,6Z,10Z,14Z,18Z,22Z,26Z,30Z,34E,38E)-undecaprenyl diphosphate (di-trans,octa-cis-UPP). UPP is the precursor of glycosyl carrier lipid in the biosynthesis of bacterial cell wall polysaccharide components such as peptidoglycan and lipopolysaccharide.</text>
</comment>
<dbReference type="GO" id="GO:0008834">
    <property type="term" value="F:ditrans,polycis-undecaprenyl-diphosphate synthase [(2E,6E)-farnesyl-diphosphate specific] activity"/>
    <property type="evidence" value="ECO:0007669"/>
    <property type="project" value="UniProtKB-UniRule"/>
</dbReference>
<dbReference type="Proteomes" id="UP000009080">
    <property type="component" value="Chromosome"/>
</dbReference>
<dbReference type="GO" id="GO:0005829">
    <property type="term" value="C:cytosol"/>
    <property type="evidence" value="ECO:0007669"/>
    <property type="project" value="TreeGrafter"/>
</dbReference>
<proteinExistence type="inferred from homology"/>
<dbReference type="AlphaFoldDB" id="C5BQG0"/>
<dbReference type="SUPFAM" id="SSF64005">
    <property type="entry name" value="Undecaprenyl diphosphate synthase"/>
    <property type="match status" value="1"/>
</dbReference>
<feature type="active site" description="Proton acceptor" evidence="2">
    <location>
        <position position="68"/>
    </location>
</feature>
<sequence>MSVNPIESANPLRHVAIIMDGNNRWAEQRGRQGITGHRAGVERIRDVLRACREEGVDALTLFAFSSENWRRPPKEVEALMGLFYNYLKKEARKLAEEGVAIRVIGNRARFSKKLLSAIEEAESIASSGEATLIIAADYGGCWDITQSAKSLAEDAIAGRISLDDITEQAIGSRISTSSLPPLDLLIRTGGEYRISNFLLWQAAYAELYFSELLWPEFDGVAMKTAIEDFRRRQRRFGKTGAQLANEAARA</sequence>
<evidence type="ECO:0000313" key="3">
    <source>
        <dbReference type="EMBL" id="ACR11074.1"/>
    </source>
</evidence>
<feature type="binding site" evidence="2">
    <location>
        <position position="25"/>
    </location>
    <ligand>
        <name>substrate</name>
    </ligand>
</feature>
<feature type="active site" evidence="2">
    <location>
        <position position="20"/>
    </location>
</feature>